<dbReference type="Gene3D" id="1.10.357.10">
    <property type="entry name" value="Tetracycline Repressor, domain 2"/>
    <property type="match status" value="1"/>
</dbReference>
<proteinExistence type="predicted"/>
<dbReference type="PROSITE" id="PS50977">
    <property type="entry name" value="HTH_TETR_2"/>
    <property type="match status" value="1"/>
</dbReference>
<dbReference type="PANTHER" id="PTHR30055">
    <property type="entry name" value="HTH-TYPE TRANSCRIPTIONAL REGULATOR RUTR"/>
    <property type="match status" value="1"/>
</dbReference>
<sequence>MAAIPVRERTRRDIVNEAIRLFGTKGYAATSLQDIASAVGCSKATVLYHFNGKPGVLASVLEPPTQQLAALVAEAATLPPAQAQEHAATAFIELSVQARGLITVLNEIIPILGEQPEFSGLLALGEQLLGLLAGTDDELELAMARYALNGMLAECRDPANRPDDELRLICRTAMSRLLPALS</sequence>
<organism evidence="6 7">
    <name type="scientific">Kribbella deserti</name>
    <dbReference type="NCBI Taxonomy" id="1926257"/>
    <lineage>
        <taxon>Bacteria</taxon>
        <taxon>Bacillati</taxon>
        <taxon>Actinomycetota</taxon>
        <taxon>Actinomycetes</taxon>
        <taxon>Propionibacteriales</taxon>
        <taxon>Kribbellaceae</taxon>
        <taxon>Kribbella</taxon>
    </lineage>
</organism>
<dbReference type="InterPro" id="IPR009057">
    <property type="entry name" value="Homeodomain-like_sf"/>
</dbReference>
<dbReference type="Proteomes" id="UP001589890">
    <property type="component" value="Unassembled WGS sequence"/>
</dbReference>
<evidence type="ECO:0000256" key="2">
    <source>
        <dbReference type="ARBA" id="ARBA00023125"/>
    </source>
</evidence>
<evidence type="ECO:0000259" key="5">
    <source>
        <dbReference type="PROSITE" id="PS50977"/>
    </source>
</evidence>
<gene>
    <name evidence="6" type="ORF">ACFFGN_07185</name>
</gene>
<dbReference type="SUPFAM" id="SSF46689">
    <property type="entry name" value="Homeodomain-like"/>
    <property type="match status" value="1"/>
</dbReference>
<dbReference type="PRINTS" id="PR00455">
    <property type="entry name" value="HTHTETR"/>
</dbReference>
<feature type="DNA-binding region" description="H-T-H motif" evidence="4">
    <location>
        <begin position="31"/>
        <end position="50"/>
    </location>
</feature>
<evidence type="ECO:0000313" key="7">
    <source>
        <dbReference type="Proteomes" id="UP001589890"/>
    </source>
</evidence>
<keyword evidence="2 4" id="KW-0238">DNA-binding</keyword>
<evidence type="ECO:0000256" key="4">
    <source>
        <dbReference type="PROSITE-ProRule" id="PRU00335"/>
    </source>
</evidence>
<dbReference type="InterPro" id="IPR001647">
    <property type="entry name" value="HTH_TetR"/>
</dbReference>
<dbReference type="InterPro" id="IPR050109">
    <property type="entry name" value="HTH-type_TetR-like_transc_reg"/>
</dbReference>
<feature type="domain" description="HTH tetR-type" evidence="5">
    <location>
        <begin position="8"/>
        <end position="68"/>
    </location>
</feature>
<keyword evidence="3" id="KW-0804">Transcription</keyword>
<evidence type="ECO:0000256" key="1">
    <source>
        <dbReference type="ARBA" id="ARBA00023015"/>
    </source>
</evidence>
<reference evidence="6 7" key="1">
    <citation type="submission" date="2024-09" db="EMBL/GenBank/DDBJ databases">
        <authorList>
            <person name="Sun Q."/>
            <person name="Mori K."/>
        </authorList>
    </citation>
    <scope>NUCLEOTIDE SEQUENCE [LARGE SCALE GENOMIC DNA]</scope>
    <source>
        <strain evidence="6 7">CGMCC 1.15906</strain>
    </source>
</reference>
<dbReference type="Pfam" id="PF00440">
    <property type="entry name" value="TetR_N"/>
    <property type="match status" value="1"/>
</dbReference>
<keyword evidence="7" id="KW-1185">Reference proteome</keyword>
<dbReference type="RefSeq" id="WP_380044538.1">
    <property type="nucleotide sequence ID" value="NZ_JBHLTC010000006.1"/>
</dbReference>
<evidence type="ECO:0000256" key="3">
    <source>
        <dbReference type="ARBA" id="ARBA00023163"/>
    </source>
</evidence>
<keyword evidence="1" id="KW-0805">Transcription regulation</keyword>
<protein>
    <submittedName>
        <fullName evidence="6">TetR/AcrR family transcriptional regulator</fullName>
    </submittedName>
</protein>
<comment type="caution">
    <text evidence="6">The sequence shown here is derived from an EMBL/GenBank/DDBJ whole genome shotgun (WGS) entry which is preliminary data.</text>
</comment>
<dbReference type="PANTHER" id="PTHR30055:SF234">
    <property type="entry name" value="HTH-TYPE TRANSCRIPTIONAL REGULATOR BETI"/>
    <property type="match status" value="1"/>
</dbReference>
<name>A0ABV6QI13_9ACTN</name>
<evidence type="ECO:0000313" key="6">
    <source>
        <dbReference type="EMBL" id="MFC0623838.1"/>
    </source>
</evidence>
<dbReference type="EMBL" id="JBHLTC010000006">
    <property type="protein sequence ID" value="MFC0623838.1"/>
    <property type="molecule type" value="Genomic_DNA"/>
</dbReference>
<accession>A0ABV6QI13</accession>